<name>A0A835UYM8_VANPL</name>
<dbReference type="EMBL" id="JADCNM010000005">
    <property type="protein sequence ID" value="KAG0483268.1"/>
    <property type="molecule type" value="Genomic_DNA"/>
</dbReference>
<gene>
    <name evidence="3" type="ORF">HPP92_011352</name>
    <name evidence="2" type="ORF">HPP92_011647</name>
</gene>
<comment type="caution">
    <text evidence="2">The sequence shown here is derived from an EMBL/GenBank/DDBJ whole genome shotgun (WGS) entry which is preliminary data.</text>
</comment>
<proteinExistence type="predicted"/>
<evidence type="ECO:0000256" key="1">
    <source>
        <dbReference type="SAM" id="SignalP"/>
    </source>
</evidence>
<dbReference type="Proteomes" id="UP000639772">
    <property type="component" value="Unassembled WGS sequence"/>
</dbReference>
<feature type="chain" id="PRO_5036240382" evidence="1">
    <location>
        <begin position="18"/>
        <end position="75"/>
    </location>
</feature>
<feature type="signal peptide" evidence="1">
    <location>
        <begin position="1"/>
        <end position="17"/>
    </location>
</feature>
<sequence>MAASLGFAFKLFIMVLAITSIFNPGVKVAGDVCRAHCSPEVNLCDEICINNGFLLGGKCKLLNPTDKFPTCCCIT</sequence>
<dbReference type="Proteomes" id="UP000636800">
    <property type="component" value="Chromosome 5"/>
</dbReference>
<evidence type="ECO:0000313" key="4">
    <source>
        <dbReference type="Proteomes" id="UP000636800"/>
    </source>
</evidence>
<keyword evidence="4" id="KW-1185">Reference proteome</keyword>
<accession>A0A835UYM8</accession>
<keyword evidence="1" id="KW-0732">Signal</keyword>
<evidence type="ECO:0000313" key="3">
    <source>
        <dbReference type="EMBL" id="KAG0483268.1"/>
    </source>
</evidence>
<reference evidence="4 5" key="1">
    <citation type="journal article" date="2020" name="Nat. Food">
        <title>A phased Vanilla planifolia genome enables genetic improvement of flavour and production.</title>
        <authorList>
            <person name="Hasing T."/>
            <person name="Tang H."/>
            <person name="Brym M."/>
            <person name="Khazi F."/>
            <person name="Huang T."/>
            <person name="Chambers A.H."/>
        </authorList>
    </citation>
    <scope>NUCLEOTIDE SEQUENCE [LARGE SCALE GENOMIC DNA]</scope>
    <source>
        <tissue evidence="2">Leaf</tissue>
    </source>
</reference>
<dbReference type="EMBL" id="JADCNL010000005">
    <property type="protein sequence ID" value="KAG0480789.1"/>
    <property type="molecule type" value="Genomic_DNA"/>
</dbReference>
<protein>
    <submittedName>
        <fullName evidence="2">Uncharacterized protein</fullName>
    </submittedName>
</protein>
<dbReference type="AlphaFoldDB" id="A0A835UYM8"/>
<organism evidence="2 4">
    <name type="scientific">Vanilla planifolia</name>
    <name type="common">Vanilla</name>
    <dbReference type="NCBI Taxonomy" id="51239"/>
    <lineage>
        <taxon>Eukaryota</taxon>
        <taxon>Viridiplantae</taxon>
        <taxon>Streptophyta</taxon>
        <taxon>Embryophyta</taxon>
        <taxon>Tracheophyta</taxon>
        <taxon>Spermatophyta</taxon>
        <taxon>Magnoliopsida</taxon>
        <taxon>Liliopsida</taxon>
        <taxon>Asparagales</taxon>
        <taxon>Orchidaceae</taxon>
        <taxon>Vanilloideae</taxon>
        <taxon>Vanilleae</taxon>
        <taxon>Vanilla</taxon>
    </lineage>
</organism>
<evidence type="ECO:0000313" key="5">
    <source>
        <dbReference type="Proteomes" id="UP000639772"/>
    </source>
</evidence>
<evidence type="ECO:0000313" key="2">
    <source>
        <dbReference type="EMBL" id="KAG0480789.1"/>
    </source>
</evidence>